<reference evidence="6 7" key="1">
    <citation type="journal article" date="2015" name="Sci. Rep.">
        <title>Genome of the facultative scuticociliatosis pathogen Pseudocohnilembus persalinus provides insight into its virulence through horizontal gene transfer.</title>
        <authorList>
            <person name="Xiong J."/>
            <person name="Wang G."/>
            <person name="Cheng J."/>
            <person name="Tian M."/>
            <person name="Pan X."/>
            <person name="Warren A."/>
            <person name="Jiang C."/>
            <person name="Yuan D."/>
            <person name="Miao W."/>
        </authorList>
    </citation>
    <scope>NUCLEOTIDE SEQUENCE [LARGE SCALE GENOMIC DNA]</scope>
    <source>
        <strain evidence="6">36N120E</strain>
    </source>
</reference>
<dbReference type="PROSITE" id="PS50600">
    <property type="entry name" value="ULP_PROTEASE"/>
    <property type="match status" value="1"/>
</dbReference>
<keyword evidence="4" id="KW-0175">Coiled coil</keyword>
<accession>A0A0V0QZM0</accession>
<evidence type="ECO:0000256" key="2">
    <source>
        <dbReference type="ARBA" id="ARBA00022670"/>
    </source>
</evidence>
<dbReference type="Pfam" id="PF02902">
    <property type="entry name" value="Peptidase_C48"/>
    <property type="match status" value="1"/>
</dbReference>
<keyword evidence="7" id="KW-1185">Reference proteome</keyword>
<evidence type="ECO:0000256" key="1">
    <source>
        <dbReference type="ARBA" id="ARBA00005234"/>
    </source>
</evidence>
<feature type="domain" description="Ubiquitin-like protease family profile" evidence="5">
    <location>
        <begin position="387"/>
        <end position="560"/>
    </location>
</feature>
<protein>
    <recommendedName>
        <fullName evidence="5">Ubiquitin-like protease family profile domain-containing protein</fullName>
    </recommendedName>
</protein>
<dbReference type="InterPro" id="IPR038765">
    <property type="entry name" value="Papain-like_cys_pep_sf"/>
</dbReference>
<keyword evidence="3" id="KW-0378">Hydrolase</keyword>
<dbReference type="InterPro" id="IPR003653">
    <property type="entry name" value="Peptidase_C48_C"/>
</dbReference>
<comment type="similarity">
    <text evidence="1">Belongs to the peptidase C48 family.</text>
</comment>
<feature type="coiled-coil region" evidence="4">
    <location>
        <begin position="22"/>
        <end position="52"/>
    </location>
</feature>
<proteinExistence type="inferred from homology"/>
<dbReference type="AlphaFoldDB" id="A0A0V0QZM0"/>
<name>A0A0V0QZM0_PSEPJ</name>
<dbReference type="Proteomes" id="UP000054937">
    <property type="component" value="Unassembled WGS sequence"/>
</dbReference>
<dbReference type="InParanoid" id="A0A0V0QZM0"/>
<evidence type="ECO:0000256" key="3">
    <source>
        <dbReference type="ARBA" id="ARBA00022801"/>
    </source>
</evidence>
<dbReference type="OrthoDB" id="1939479at2759"/>
<organism evidence="6 7">
    <name type="scientific">Pseudocohnilembus persalinus</name>
    <name type="common">Ciliate</name>
    <dbReference type="NCBI Taxonomy" id="266149"/>
    <lineage>
        <taxon>Eukaryota</taxon>
        <taxon>Sar</taxon>
        <taxon>Alveolata</taxon>
        <taxon>Ciliophora</taxon>
        <taxon>Intramacronucleata</taxon>
        <taxon>Oligohymenophorea</taxon>
        <taxon>Scuticociliatia</taxon>
        <taxon>Philasterida</taxon>
        <taxon>Pseudocohnilembidae</taxon>
        <taxon>Pseudocohnilembus</taxon>
    </lineage>
</organism>
<dbReference type="SUPFAM" id="SSF54001">
    <property type="entry name" value="Cysteine proteinases"/>
    <property type="match status" value="1"/>
</dbReference>
<comment type="caution">
    <text evidence="6">The sequence shown here is derived from an EMBL/GenBank/DDBJ whole genome shotgun (WGS) entry which is preliminary data.</text>
</comment>
<evidence type="ECO:0000256" key="4">
    <source>
        <dbReference type="SAM" id="Coils"/>
    </source>
</evidence>
<evidence type="ECO:0000313" key="7">
    <source>
        <dbReference type="Proteomes" id="UP000054937"/>
    </source>
</evidence>
<dbReference type="GO" id="GO:0008234">
    <property type="term" value="F:cysteine-type peptidase activity"/>
    <property type="evidence" value="ECO:0007669"/>
    <property type="project" value="InterPro"/>
</dbReference>
<dbReference type="EMBL" id="LDAU01000084">
    <property type="protein sequence ID" value="KRX07349.1"/>
    <property type="molecule type" value="Genomic_DNA"/>
</dbReference>
<dbReference type="Gene3D" id="1.10.418.20">
    <property type="match status" value="1"/>
</dbReference>
<evidence type="ECO:0000313" key="6">
    <source>
        <dbReference type="EMBL" id="KRX07349.1"/>
    </source>
</evidence>
<dbReference type="Gene3D" id="3.30.310.130">
    <property type="entry name" value="Ubiquitin-related"/>
    <property type="match status" value="1"/>
</dbReference>
<dbReference type="GO" id="GO:0006508">
    <property type="term" value="P:proteolysis"/>
    <property type="evidence" value="ECO:0007669"/>
    <property type="project" value="UniProtKB-KW"/>
</dbReference>
<gene>
    <name evidence="6" type="ORF">PPERSA_06964</name>
</gene>
<sequence>MEVEEQRHFKRVIIQRPVKTLKTAYASNLKRVEQNKSELENKGKTHQQIQEEVKTKLQNLKVPPVKKTVDYDRINYMNNRMEMDEDMYLQQENRQMIAGHQQIYDMMGFQQNQDEFLQRTDGRANLPYGVQGSNYYGMDDNWDRRNQNNQLNPENWHCNKQHKKIKNQKLWKDKPEIVRLKIKQLQEEMGKQILSQIVNNEFSALSQGREKKYQDIFQQIIQEIHKLSDDSIQKMQAEYDKDICHLISLNKKKLEKNKKQLIQTIDICNNTYQQWFNKACEKAKEKLNSQLDLGQYEEFIKQLFQQKMNQFKISLNNSTKEKQSYQEIQGFIIQDNGTRNIFNDQEILEKIKNSLKNSLNYYLTVGRISDDYKEIQNDIEDKFRRCLDLTVRLQENIRNLFNSFLEKTKLNYFQEKIKEAREHFKFKKYELISQNDKDNNFMICEFQKMQIKFQDLKLKSQNSSIFQDYDKVGFIINVDQHWVFMGVNNIDKSIIYFDSMQSNASDKGPQYIQSLKMMIQYENKNYQSQEGGYTDVLLKGPYQQNGFDCGIFVCRNMLLFQKTLNLTSFMN</sequence>
<evidence type="ECO:0000259" key="5">
    <source>
        <dbReference type="PROSITE" id="PS50600"/>
    </source>
</evidence>
<keyword evidence="2" id="KW-0645">Protease</keyword>